<comment type="subcellular location">
    <subcellularLocation>
        <location evidence="1">Cytoplasm</location>
        <location evidence="1">Cytoskeleton</location>
        <location evidence="1">Microtubule organizing center</location>
        <location evidence="1">Centrosome</location>
    </subcellularLocation>
</comment>
<protein>
    <recommendedName>
        <fullName evidence="8">CEP76 C2 domain-containing protein</fullName>
    </recommendedName>
</protein>
<evidence type="ECO:0000259" key="5">
    <source>
        <dbReference type="Pfam" id="PF24656"/>
    </source>
</evidence>
<dbReference type="InterPro" id="IPR056290">
    <property type="entry name" value="CEPT76/DRC7_peptidase-like_dom"/>
</dbReference>
<evidence type="ECO:0000256" key="1">
    <source>
        <dbReference type="ARBA" id="ARBA00004300"/>
    </source>
</evidence>
<dbReference type="InterPro" id="IPR028926">
    <property type="entry name" value="CEP76-C2"/>
</dbReference>
<evidence type="ECO:0008006" key="8">
    <source>
        <dbReference type="Google" id="ProtNLM"/>
    </source>
</evidence>
<evidence type="ECO:0000313" key="7">
    <source>
        <dbReference type="Proteomes" id="UP001487740"/>
    </source>
</evidence>
<gene>
    <name evidence="6" type="ORF">O3P69_008362</name>
</gene>
<comment type="caution">
    <text evidence="6">The sequence shown here is derived from an EMBL/GenBank/DDBJ whole genome shotgun (WGS) entry which is preliminary data.</text>
</comment>
<dbReference type="Pfam" id="PF15627">
    <property type="entry name" value="CEP76-C2"/>
    <property type="match status" value="1"/>
</dbReference>
<evidence type="ECO:0000256" key="2">
    <source>
        <dbReference type="ARBA" id="ARBA00022490"/>
    </source>
</evidence>
<dbReference type="InterPro" id="IPR056288">
    <property type="entry name" value="CEP76_C"/>
</dbReference>
<sequence>MDEEQKGKKIKDVIRNEIEKECLQSVIDQLIRDVIQGELAESKDVDADAVVGHLLDSTTVQSLIERLGVMNHKSQHLVPTAISIPQNIKDQMLDGRQYLYLKICGGRAFIDHLGISNSSGLHQSSFVIHVALQTQRFKTPQISCECDPQISEGFLFDLQQLKPGCAAKTLDAVELLSLTAPITLVVVKEGHVANPTLVSVYTLEWHSLLTQPSSSNKFVCQLMGIGAEQQVPIGLLDIEAILLPPVEKIIPHESFVEHIHSTETRQGEKRRLFVSYAREWWREYTEASEKHRKRMVRIFAMDECGKNRFVCEFVRVLEVGQALKSPEEAARWVSVLPTILDHQLPAGATKPWYTLGTAVMAGSLNIEGKCSLLCSLLLGFGLDAWICIGTKQSGQPHVWIMTRGPYAAITFWEAITGSRYLHRVGQRAAHGYATIGSVFNNKAFYANCQVSEKIEYCSFVFEDATIWKKMSYTAISSIVEKEVYHLKLVSPADNGNERRINMEIQLKLLIMEHRNDHGLSTHFDDHLSYVLTPALWSYERESINSGGLAEIRSAEFFSAALMNTVPEGYTFKGFPLHFMHSSPRRAFSVILNSSIGREIIEGRGDNVTLAVRAVTASYPENVFVTWVMVACTFRQLG</sequence>
<feature type="domain" description="Centrosomal protein of 76 kDa C-terminal" evidence="4">
    <location>
        <begin position="501"/>
        <end position="633"/>
    </location>
</feature>
<accession>A0AAW0SJ98</accession>
<keyword evidence="7" id="KW-1185">Reference proteome</keyword>
<reference evidence="6 7" key="1">
    <citation type="submission" date="2023-03" db="EMBL/GenBank/DDBJ databases">
        <title>High-quality genome of Scylla paramamosain provides insights in environmental adaptation.</title>
        <authorList>
            <person name="Zhang L."/>
        </authorList>
    </citation>
    <scope>NUCLEOTIDE SEQUENCE [LARGE SCALE GENOMIC DNA]</scope>
    <source>
        <strain evidence="6">LZ_2023a</strain>
        <tissue evidence="6">Muscle</tissue>
    </source>
</reference>
<keyword evidence="2" id="KW-0963">Cytoplasm</keyword>
<evidence type="ECO:0000259" key="3">
    <source>
        <dbReference type="Pfam" id="PF15627"/>
    </source>
</evidence>
<dbReference type="Proteomes" id="UP001487740">
    <property type="component" value="Unassembled WGS sequence"/>
</dbReference>
<evidence type="ECO:0000259" key="4">
    <source>
        <dbReference type="Pfam" id="PF24652"/>
    </source>
</evidence>
<dbReference type="AlphaFoldDB" id="A0AAW0SJ98"/>
<dbReference type="PANTHER" id="PTHR46436">
    <property type="entry name" value="CENTROSOMAL PROTEIN OF 76 KDA"/>
    <property type="match status" value="1"/>
</dbReference>
<organism evidence="6 7">
    <name type="scientific">Scylla paramamosain</name>
    <name type="common">Mud crab</name>
    <dbReference type="NCBI Taxonomy" id="85552"/>
    <lineage>
        <taxon>Eukaryota</taxon>
        <taxon>Metazoa</taxon>
        <taxon>Ecdysozoa</taxon>
        <taxon>Arthropoda</taxon>
        <taxon>Crustacea</taxon>
        <taxon>Multicrustacea</taxon>
        <taxon>Malacostraca</taxon>
        <taxon>Eumalacostraca</taxon>
        <taxon>Eucarida</taxon>
        <taxon>Decapoda</taxon>
        <taxon>Pleocyemata</taxon>
        <taxon>Brachyura</taxon>
        <taxon>Eubrachyura</taxon>
        <taxon>Portunoidea</taxon>
        <taxon>Portunidae</taxon>
        <taxon>Portuninae</taxon>
        <taxon>Scylla</taxon>
    </lineage>
</organism>
<evidence type="ECO:0000313" key="6">
    <source>
        <dbReference type="EMBL" id="KAK8375470.1"/>
    </source>
</evidence>
<proteinExistence type="predicted"/>
<dbReference type="Pfam" id="PF24656">
    <property type="entry name" value="CEPT76_peptidase"/>
    <property type="match status" value="1"/>
</dbReference>
<dbReference type="PANTHER" id="PTHR46436:SF1">
    <property type="entry name" value="CENTROSOMAL PROTEIN OF 76 KDA"/>
    <property type="match status" value="1"/>
</dbReference>
<name>A0AAW0SJ98_SCYPA</name>
<dbReference type="Pfam" id="PF24652">
    <property type="entry name" value="CEP76_C"/>
    <property type="match status" value="1"/>
</dbReference>
<dbReference type="GO" id="GO:0005813">
    <property type="term" value="C:centrosome"/>
    <property type="evidence" value="ECO:0007669"/>
    <property type="project" value="UniProtKB-SubCell"/>
</dbReference>
<feature type="domain" description="CEP76 C2" evidence="3">
    <location>
        <begin position="94"/>
        <end position="246"/>
    </location>
</feature>
<dbReference type="EMBL" id="JARAKH010000049">
    <property type="protein sequence ID" value="KAK8375470.1"/>
    <property type="molecule type" value="Genomic_DNA"/>
</dbReference>
<dbReference type="InterPro" id="IPR052299">
    <property type="entry name" value="CEP76"/>
</dbReference>
<feature type="domain" description="CEP76/DRC7 peptidase-like" evidence="5">
    <location>
        <begin position="351"/>
        <end position="470"/>
    </location>
</feature>